<evidence type="ECO:0000313" key="3">
    <source>
        <dbReference type="EMBL" id="SFK53879.1"/>
    </source>
</evidence>
<sequence length="295" mass="33000">MLSVFLKLHLSVLIAGFTGLFGRLVSLDAFWIVFFRLLIGGAFVLAYFILLRKFKWLGLKGCINGMIAGAILSCHLILFYLAIKLSNVSIGVVCVSTIGFFVALIEPFVVRSKFSYTDVIYSLLAILGVLIIFGFDSRYRLGIAVGIICALFSAVYSIYSKRITNLYDNNSLICWQLIGGSLFMTILLPLYYLIEGQWSLYFSFSDAFYLLLAGIICTAALYLLQLQVLQKLSAFTVMLTYNLEPVYSIILAMILFNEASELNYSFYVGILFIIFSVGLKTTKSIHIENKAKTSS</sequence>
<evidence type="ECO:0000259" key="2">
    <source>
        <dbReference type="Pfam" id="PF00892"/>
    </source>
</evidence>
<dbReference type="RefSeq" id="WP_074841885.1">
    <property type="nucleotide sequence ID" value="NZ_CP047056.1"/>
</dbReference>
<dbReference type="PANTHER" id="PTHR22911:SF79">
    <property type="entry name" value="MOBA-LIKE NTP TRANSFERASE DOMAIN-CONTAINING PROTEIN"/>
    <property type="match status" value="1"/>
</dbReference>
<gene>
    <name evidence="3" type="ORF">SAMN04487865_11044</name>
</gene>
<reference evidence="3 4" key="1">
    <citation type="submission" date="2016-10" db="EMBL/GenBank/DDBJ databases">
        <authorList>
            <person name="Varghese N."/>
            <person name="Submissions S."/>
        </authorList>
    </citation>
    <scope>NUCLEOTIDE SEQUENCE [LARGE SCALE GENOMIC DNA]</scope>
    <source>
        <strain evidence="3 4">22B</strain>
    </source>
</reference>
<feature type="transmembrane region" description="Helical" evidence="1">
    <location>
        <begin position="116"/>
        <end position="135"/>
    </location>
</feature>
<organism evidence="3 4">
    <name type="scientific">Succinivibrio dextrinosolvens</name>
    <dbReference type="NCBI Taxonomy" id="83771"/>
    <lineage>
        <taxon>Bacteria</taxon>
        <taxon>Pseudomonadati</taxon>
        <taxon>Pseudomonadota</taxon>
        <taxon>Gammaproteobacteria</taxon>
        <taxon>Aeromonadales</taxon>
        <taxon>Succinivibrionaceae</taxon>
        <taxon>Succinivibrio</taxon>
    </lineage>
</organism>
<keyword evidence="4" id="KW-1185">Reference proteome</keyword>
<dbReference type="OrthoDB" id="9150437at2"/>
<evidence type="ECO:0000256" key="1">
    <source>
        <dbReference type="SAM" id="Phobius"/>
    </source>
</evidence>
<feature type="transmembrane region" description="Helical" evidence="1">
    <location>
        <begin position="30"/>
        <end position="50"/>
    </location>
</feature>
<dbReference type="SUPFAM" id="SSF103481">
    <property type="entry name" value="Multidrug resistance efflux transporter EmrE"/>
    <property type="match status" value="1"/>
</dbReference>
<dbReference type="EMBL" id="FOSF01000104">
    <property type="protein sequence ID" value="SFK53879.1"/>
    <property type="molecule type" value="Genomic_DNA"/>
</dbReference>
<protein>
    <submittedName>
        <fullName evidence="3">EamA-like transporter family protein</fullName>
    </submittedName>
</protein>
<feature type="transmembrane region" description="Helical" evidence="1">
    <location>
        <begin position="89"/>
        <end position="109"/>
    </location>
</feature>
<feature type="domain" description="EamA" evidence="2">
    <location>
        <begin position="9"/>
        <end position="133"/>
    </location>
</feature>
<proteinExistence type="predicted"/>
<feature type="transmembrane region" description="Helical" evidence="1">
    <location>
        <begin position="200"/>
        <end position="224"/>
    </location>
</feature>
<keyword evidence="1" id="KW-1133">Transmembrane helix</keyword>
<name>A0A662ZD68_9GAMM</name>
<keyword evidence="1" id="KW-0472">Membrane</keyword>
<feature type="transmembrane region" description="Helical" evidence="1">
    <location>
        <begin position="172"/>
        <end position="194"/>
    </location>
</feature>
<dbReference type="PANTHER" id="PTHR22911">
    <property type="entry name" value="ACYL-MALONYL CONDENSING ENZYME-RELATED"/>
    <property type="match status" value="1"/>
</dbReference>
<dbReference type="AlphaFoldDB" id="A0A662ZD68"/>
<dbReference type="InterPro" id="IPR037185">
    <property type="entry name" value="EmrE-like"/>
</dbReference>
<evidence type="ECO:0000313" key="4">
    <source>
        <dbReference type="Proteomes" id="UP000243374"/>
    </source>
</evidence>
<feature type="transmembrane region" description="Helical" evidence="1">
    <location>
        <begin position="62"/>
        <end position="83"/>
    </location>
</feature>
<keyword evidence="1" id="KW-0812">Transmembrane</keyword>
<accession>A0A662ZD68</accession>
<dbReference type="InterPro" id="IPR000620">
    <property type="entry name" value="EamA_dom"/>
</dbReference>
<dbReference type="Proteomes" id="UP000243374">
    <property type="component" value="Unassembled WGS sequence"/>
</dbReference>
<feature type="transmembrane region" description="Helical" evidence="1">
    <location>
        <begin position="5"/>
        <end position="24"/>
    </location>
</feature>
<dbReference type="Pfam" id="PF00892">
    <property type="entry name" value="EamA"/>
    <property type="match status" value="2"/>
</dbReference>
<feature type="transmembrane region" description="Helical" evidence="1">
    <location>
        <begin position="262"/>
        <end position="279"/>
    </location>
</feature>
<feature type="transmembrane region" description="Helical" evidence="1">
    <location>
        <begin position="141"/>
        <end position="160"/>
    </location>
</feature>
<feature type="transmembrane region" description="Helical" evidence="1">
    <location>
        <begin position="236"/>
        <end position="256"/>
    </location>
</feature>
<feature type="domain" description="EamA" evidence="2">
    <location>
        <begin position="141"/>
        <end position="279"/>
    </location>
</feature>
<dbReference type="GO" id="GO:0016020">
    <property type="term" value="C:membrane"/>
    <property type="evidence" value="ECO:0007669"/>
    <property type="project" value="InterPro"/>
</dbReference>